<evidence type="ECO:0000313" key="6">
    <source>
        <dbReference type="EMBL" id="PTR98849.1"/>
    </source>
</evidence>
<feature type="transmembrane region" description="Helical" evidence="1">
    <location>
        <begin position="6"/>
        <end position="24"/>
    </location>
</feature>
<evidence type="ECO:0000313" key="10">
    <source>
        <dbReference type="Proteomes" id="UP000196255"/>
    </source>
</evidence>
<dbReference type="RefSeq" id="WP_003700014.1">
    <property type="nucleotide sequence ID" value="NZ_CABMGV010000001.1"/>
</dbReference>
<reference evidence="5" key="4">
    <citation type="journal article" date="2018" name="BMC Genomics">
        <title>Whole genome sequencing and function prediction of 133 gut anaerobes isolated from chicken caecum in pure cultures.</title>
        <authorList>
            <person name="Medvecky M."/>
            <person name="Cejkova D."/>
            <person name="Polansky O."/>
            <person name="Karasova D."/>
            <person name="Kubasova T."/>
            <person name="Cizek A."/>
            <person name="Rychlik I."/>
        </authorList>
    </citation>
    <scope>NUCLEOTIDE SEQUENCE</scope>
    <source>
        <strain evidence="5">An84</strain>
    </source>
</reference>
<evidence type="ECO:0000313" key="12">
    <source>
        <dbReference type="Proteomes" id="UP000471678"/>
    </source>
</evidence>
<dbReference type="Proteomes" id="UP000244552">
    <property type="component" value="Unassembled WGS sequence"/>
</dbReference>
<evidence type="ECO:0000313" key="2">
    <source>
        <dbReference type="EMBL" id="AIR10390.1"/>
    </source>
</evidence>
<proteinExistence type="predicted"/>
<dbReference type="EMBL" id="VSUB01000001">
    <property type="protein sequence ID" value="MYY64100.1"/>
    <property type="molecule type" value="Genomic_DNA"/>
</dbReference>
<reference evidence="3 12" key="6">
    <citation type="journal article" date="2020" name="Food Funct.">
        <title>Screening of Lactobacillus salivarius strains from the feces of Chinese populations and the evaluation of their effects against intestinal inflammation in mice.</title>
        <authorList>
            <person name="Zhai Q."/>
            <person name="Shen X."/>
            <person name="Cen S."/>
            <person name="Zhang C."/>
            <person name="Tian F."/>
            <person name="Zhao J."/>
            <person name="Zhang H."/>
            <person name="Xue Y."/>
            <person name="Chen W."/>
        </authorList>
    </citation>
    <scope>NUCLEOTIDE SEQUENCE [LARGE SCALE GENOMIC DNA]</scope>
    <source>
        <strain evidence="3 12">FYNDL5_1.scaf</strain>
    </source>
</reference>
<gene>
    <name evidence="5" type="ORF">B5G36_02335</name>
    <name evidence="4" type="ORF">B6U37_03415</name>
    <name evidence="6" type="ORF">DBP89_01600</name>
    <name evidence="3" type="ORF">FYL25_01385</name>
    <name evidence="2" type="ORF">LSJ_0698</name>
    <name evidence="7" type="ORF">QFE45_03885</name>
</gene>
<dbReference type="EMBL" id="CP007646">
    <property type="protein sequence ID" value="AIR10390.1"/>
    <property type="molecule type" value="Genomic_DNA"/>
</dbReference>
<evidence type="ECO:0000313" key="8">
    <source>
        <dbReference type="Proteomes" id="UP000029488"/>
    </source>
</evidence>
<dbReference type="Proteomes" id="UP000471678">
    <property type="component" value="Unassembled WGS sequence"/>
</dbReference>
<evidence type="ECO:0000313" key="7">
    <source>
        <dbReference type="EMBL" id="WII29253.1"/>
    </source>
</evidence>
<reference evidence="4 9" key="2">
    <citation type="submission" date="2017-03" db="EMBL/GenBank/DDBJ databases">
        <title>Phylogenomics and comparative genomics of Lactobacillus salivarius, a mammalian gut commensal.</title>
        <authorList>
            <person name="Harris H.M."/>
        </authorList>
    </citation>
    <scope>NUCLEOTIDE SEQUENCE [LARGE SCALE GENOMIC DNA]</scope>
    <source>
        <strain evidence="4 9">AH4231</strain>
    </source>
</reference>
<dbReference type="EMBL" id="CP123971">
    <property type="protein sequence ID" value="WII29253.1"/>
    <property type="molecule type" value="Genomic_DNA"/>
</dbReference>
<accession>A0A089QCD5</accession>
<keyword evidence="1" id="KW-0472">Membrane</keyword>
<evidence type="ECO:0000313" key="11">
    <source>
        <dbReference type="Proteomes" id="UP000244552"/>
    </source>
</evidence>
<dbReference type="Proteomes" id="UP001231316">
    <property type="component" value="Chromosome"/>
</dbReference>
<dbReference type="KEGG" id="lsj:LSJ_0698"/>
<dbReference type="AlphaFoldDB" id="A0A089QCD5"/>
<reference evidence="2 8" key="1">
    <citation type="journal article" date="2014" name="BMC Genomics">
        <title>Unusual genome complexity in Lactobacillus salivarius JCM1046.</title>
        <authorList>
            <person name="Raftis E.J."/>
            <person name="Forde B.M."/>
            <person name="Claesson M.J."/>
            <person name="O'Toole P.W."/>
        </authorList>
    </citation>
    <scope>NUCLEOTIDE SEQUENCE [LARGE SCALE GENOMIC DNA]</scope>
    <source>
        <strain evidence="2 8">JCM1046</strain>
    </source>
</reference>
<keyword evidence="1" id="KW-1133">Transmembrane helix</keyword>
<reference evidence="6 11" key="5">
    <citation type="journal article" date="2018" name="Genome Announc.">
        <title>Fifty-Six Draft Genome Sequences of 10 Lactobacillus Species from 22 Commercial Dietary Supplements.</title>
        <authorList>
            <person name="Gangiredla J."/>
            <person name="Barnaba T.J."/>
            <person name="Mammel M.K."/>
            <person name="Lacher D.W."/>
            <person name="Elkins C.A."/>
            <person name="Lampel K.A."/>
            <person name="Whitehouse C.A."/>
            <person name="Tartera C."/>
        </authorList>
    </citation>
    <scope>NUCLEOTIDE SEQUENCE [LARGE SCALE GENOMIC DNA]</scope>
    <source>
        <strain evidence="6 11">DS11_12</strain>
    </source>
</reference>
<evidence type="ECO:0000313" key="9">
    <source>
        <dbReference type="Proteomes" id="UP000192353"/>
    </source>
</evidence>
<dbReference type="EMBL" id="NBEY01000031">
    <property type="protein sequence ID" value="OQR25714.1"/>
    <property type="molecule type" value="Genomic_DNA"/>
</dbReference>
<evidence type="ECO:0000313" key="5">
    <source>
        <dbReference type="EMBL" id="OUN19376.1"/>
    </source>
</evidence>
<dbReference type="EMBL" id="NFHF01000003">
    <property type="protein sequence ID" value="OUN19376.1"/>
    <property type="molecule type" value="Genomic_DNA"/>
</dbReference>
<evidence type="ECO:0000313" key="3">
    <source>
        <dbReference type="EMBL" id="MYY64100.1"/>
    </source>
</evidence>
<dbReference type="Proteomes" id="UP000196255">
    <property type="component" value="Unassembled WGS sequence"/>
</dbReference>
<evidence type="ECO:0000313" key="4">
    <source>
        <dbReference type="EMBL" id="OQR25714.1"/>
    </source>
</evidence>
<dbReference type="Proteomes" id="UP000029488">
    <property type="component" value="Chromosome"/>
</dbReference>
<reference evidence="7" key="7">
    <citation type="submission" date="2023-04" db="EMBL/GenBank/DDBJ databases">
        <title>Four porcine-derived lactic acid bacteria strains analyses and their evaluation as potential probiotics based on genomics.</title>
        <authorList>
            <person name="Niu D."/>
        </authorList>
    </citation>
    <scope>NUCLEOTIDE SEQUENCE</scope>
    <source>
        <strain evidence="7">ZSA5</strain>
    </source>
</reference>
<evidence type="ECO:0000256" key="1">
    <source>
        <dbReference type="SAM" id="Phobius"/>
    </source>
</evidence>
<dbReference type="Proteomes" id="UP000192353">
    <property type="component" value="Unassembled WGS sequence"/>
</dbReference>
<reference evidence="10" key="3">
    <citation type="submission" date="2017-04" db="EMBL/GenBank/DDBJ databases">
        <title>Function of individual gut microbiota members based on whole genome sequencing of pure cultures obtained from chicken caecum.</title>
        <authorList>
            <person name="Medvecky M."/>
            <person name="Cejkova D."/>
            <person name="Polansky O."/>
            <person name="Karasova D."/>
            <person name="Kubasova T."/>
            <person name="Cizek A."/>
            <person name="Rychlik I."/>
        </authorList>
    </citation>
    <scope>NUCLEOTIDE SEQUENCE [LARGE SCALE GENOMIC DNA]</scope>
    <source>
        <strain evidence="10">An84</strain>
    </source>
</reference>
<organism evidence="2 8">
    <name type="scientific">Ligilactobacillus salivarius</name>
    <dbReference type="NCBI Taxonomy" id="1624"/>
    <lineage>
        <taxon>Bacteria</taxon>
        <taxon>Bacillati</taxon>
        <taxon>Bacillota</taxon>
        <taxon>Bacilli</taxon>
        <taxon>Lactobacillales</taxon>
        <taxon>Lactobacillaceae</taxon>
        <taxon>Ligilactobacillus</taxon>
    </lineage>
</organism>
<name>A0A089QCD5_9LACO</name>
<sequence length="167" mass="19908">MKFWLVILTAIVFIVIIVVIQYYIKNKELKRLQARSRKLTDDAMYKSINEIDLEWFNQNNHKNIRDIAVVSDVWGKDVMVFEYSVELIQNQKFSSEKLNALKELLEKKLFDYAKQKKIQNMANKPPFIVSDIWQLENILHIDVAYIMNEATYKYLNDIEKLEPGFKK</sequence>
<dbReference type="EMBL" id="QAGV01000001">
    <property type="protein sequence ID" value="PTR98849.1"/>
    <property type="molecule type" value="Genomic_DNA"/>
</dbReference>
<protein>
    <submittedName>
        <fullName evidence="2">Uncharacterized protein</fullName>
    </submittedName>
</protein>
<keyword evidence="1" id="KW-0812">Transmembrane</keyword>